<dbReference type="RefSeq" id="WP_068850576.1">
    <property type="nucleotide sequence ID" value="NZ_LYDR01000145.1"/>
</dbReference>
<comment type="similarity">
    <text evidence="3">Belongs to the DNA photolyase class-2 family.</text>
</comment>
<evidence type="ECO:0000256" key="10">
    <source>
        <dbReference type="ARBA" id="ARBA00023204"/>
    </source>
</evidence>
<comment type="catalytic activity">
    <reaction evidence="13">
        <text>cyclobutadipyrimidine (in DNA) = 2 pyrimidine residues (in DNA).</text>
        <dbReference type="EC" id="4.1.99.3"/>
    </reaction>
</comment>
<dbReference type="InterPro" id="IPR052219">
    <property type="entry name" value="Photolyase_Class-2"/>
</dbReference>
<dbReference type="FunFam" id="1.10.579.10:FF:000002">
    <property type="entry name" value="Deoxyribodipyrimidine photolyase"/>
    <property type="match status" value="1"/>
</dbReference>
<keyword evidence="7" id="KW-0227">DNA damage</keyword>
<evidence type="ECO:0000313" key="15">
    <source>
        <dbReference type="EMBL" id="ODA29060.1"/>
    </source>
</evidence>
<dbReference type="Gene3D" id="1.10.579.10">
    <property type="entry name" value="DNA Cyclobutane Dipyrimidine Photolyase, subunit A, domain 3"/>
    <property type="match status" value="1"/>
</dbReference>
<evidence type="ECO:0000256" key="3">
    <source>
        <dbReference type="ARBA" id="ARBA00006409"/>
    </source>
</evidence>
<evidence type="ECO:0000256" key="13">
    <source>
        <dbReference type="ARBA" id="ARBA00033999"/>
    </source>
</evidence>
<dbReference type="STRING" id="1841610.A6X21_10160"/>
<protein>
    <recommendedName>
        <fullName evidence="5">Deoxyribodipyrimidine photo-lyase</fullName>
        <ecNumber evidence="4">4.1.99.3</ecNumber>
    </recommendedName>
    <alternativeName>
        <fullName evidence="12">DNA photolyase</fullName>
    </alternativeName>
</protein>
<evidence type="ECO:0000256" key="6">
    <source>
        <dbReference type="ARBA" id="ARBA00022630"/>
    </source>
</evidence>
<evidence type="ECO:0000256" key="1">
    <source>
        <dbReference type="ARBA" id="ARBA00001932"/>
    </source>
</evidence>
<comment type="cofactor">
    <cofactor evidence="1">
        <name>(6R)-5,10-methylene-5,6,7,8-tetrahydrofolate</name>
        <dbReference type="ChEBI" id="CHEBI:15636"/>
    </cofactor>
</comment>
<evidence type="ECO:0000259" key="14">
    <source>
        <dbReference type="PROSITE" id="PS51645"/>
    </source>
</evidence>
<dbReference type="PANTHER" id="PTHR10211:SF0">
    <property type="entry name" value="DEOXYRIBODIPYRIMIDINE PHOTO-LYASE"/>
    <property type="match status" value="1"/>
</dbReference>
<dbReference type="OrthoDB" id="9772484at2"/>
<keyword evidence="8" id="KW-0274">FAD</keyword>
<evidence type="ECO:0000256" key="8">
    <source>
        <dbReference type="ARBA" id="ARBA00022827"/>
    </source>
</evidence>
<keyword evidence="9" id="KW-0238">DNA-binding</keyword>
<comment type="caution">
    <text evidence="15">The sequence shown here is derived from an EMBL/GenBank/DDBJ whole genome shotgun (WGS) entry which is preliminary data.</text>
</comment>
<evidence type="ECO:0000256" key="5">
    <source>
        <dbReference type="ARBA" id="ARBA00014046"/>
    </source>
</evidence>
<dbReference type="InterPro" id="IPR036155">
    <property type="entry name" value="Crypto/Photolyase_N_sf"/>
</dbReference>
<evidence type="ECO:0000256" key="4">
    <source>
        <dbReference type="ARBA" id="ARBA00013149"/>
    </source>
</evidence>
<evidence type="ECO:0000256" key="9">
    <source>
        <dbReference type="ARBA" id="ARBA00023125"/>
    </source>
</evidence>
<evidence type="ECO:0000256" key="11">
    <source>
        <dbReference type="ARBA" id="ARBA00023239"/>
    </source>
</evidence>
<evidence type="ECO:0000256" key="7">
    <source>
        <dbReference type="ARBA" id="ARBA00022763"/>
    </source>
</evidence>
<sequence length="493" mass="56500">MSIVPEAPSSRIRQLNSCPVRKSGQYVLYWMISARRLQWNFGLQQAVHRAQTLNLPLVILEPIGCRAKWSSVRFHHFVLEGMAEHHTLCQERGIAYHPYVEPEPGHGVGLVETYAQKAAVVITDDFPCYFLPEMVRTLGQRIDVPLECVDSNGIFPMRATDQVFTTAHAFRRFLQKNIKPYLSEFPVADPLADSIVSMEIPVHIVRKWSPATSGLLNREASALAQLPIDQTVGPAAFRGGLKASQEAVARFFKSRLSRYADDRNNPEQEAASGLSPYLHFGHVSAHEIFSRLAARESWKPEHLPEKASGSREGWWKMSPAAEAFLDELITWREVGYNFTSHREDYDQYESLPAWARQSLEKHAGDHRPSLYDLHQLETAQTHDELWNAAQRQLVREGRMHNYLRMLWGKKVLEWSLTPQQAVETLIHLNNKYAVDGRNPNSYSGIFWVFGRYDRAWGPERPIFGTIRYMSSDNTARKLPVKDYLKRYAASSRE</sequence>
<evidence type="ECO:0000256" key="2">
    <source>
        <dbReference type="ARBA" id="ARBA00001974"/>
    </source>
</evidence>
<dbReference type="PANTHER" id="PTHR10211">
    <property type="entry name" value="DEOXYRIBODIPYRIMIDINE PHOTOLYASE"/>
    <property type="match status" value="1"/>
</dbReference>
<dbReference type="GO" id="GO:0000719">
    <property type="term" value="P:photoreactive repair"/>
    <property type="evidence" value="ECO:0007669"/>
    <property type="project" value="TreeGrafter"/>
</dbReference>
<comment type="cofactor">
    <cofactor evidence="2">
        <name>FAD</name>
        <dbReference type="ChEBI" id="CHEBI:57692"/>
    </cofactor>
</comment>
<evidence type="ECO:0000313" key="16">
    <source>
        <dbReference type="Proteomes" id="UP000094828"/>
    </source>
</evidence>
<dbReference type="EC" id="4.1.99.3" evidence="4"/>
<organism evidence="15 16">
    <name type="scientific">Planctopirus hydrillae</name>
    <dbReference type="NCBI Taxonomy" id="1841610"/>
    <lineage>
        <taxon>Bacteria</taxon>
        <taxon>Pseudomonadati</taxon>
        <taxon>Planctomycetota</taxon>
        <taxon>Planctomycetia</taxon>
        <taxon>Planctomycetales</taxon>
        <taxon>Planctomycetaceae</taxon>
        <taxon>Planctopirus</taxon>
    </lineage>
</organism>
<proteinExistence type="inferred from homology"/>
<name>A0A1C3E737_9PLAN</name>
<keyword evidence="11 15" id="KW-0456">Lyase</keyword>
<dbReference type="InterPro" id="IPR036134">
    <property type="entry name" value="Crypto/Photolyase_FAD-like_sf"/>
</dbReference>
<gene>
    <name evidence="15" type="ORF">A6X21_10160</name>
</gene>
<dbReference type="PROSITE" id="PS51645">
    <property type="entry name" value="PHR_CRY_ALPHA_BETA"/>
    <property type="match status" value="1"/>
</dbReference>
<dbReference type="AlphaFoldDB" id="A0A1C3E737"/>
<keyword evidence="16" id="KW-1185">Reference proteome</keyword>
<keyword evidence="10" id="KW-0234">DNA repair</keyword>
<accession>A0A1C3E737</accession>
<dbReference type="SUPFAM" id="SSF48173">
    <property type="entry name" value="Cryptochrome/photolyase FAD-binding domain"/>
    <property type="match status" value="1"/>
</dbReference>
<dbReference type="SUPFAM" id="SSF52425">
    <property type="entry name" value="Cryptochrome/photolyase, N-terminal domain"/>
    <property type="match status" value="1"/>
</dbReference>
<dbReference type="GO" id="GO:0003677">
    <property type="term" value="F:DNA binding"/>
    <property type="evidence" value="ECO:0007669"/>
    <property type="project" value="UniProtKB-KW"/>
</dbReference>
<dbReference type="InterPro" id="IPR006050">
    <property type="entry name" value="DNA_photolyase_N"/>
</dbReference>
<dbReference type="Proteomes" id="UP000094828">
    <property type="component" value="Unassembled WGS sequence"/>
</dbReference>
<dbReference type="Gene3D" id="3.40.50.620">
    <property type="entry name" value="HUPs"/>
    <property type="match status" value="1"/>
</dbReference>
<reference evidence="15 16" key="1">
    <citation type="submission" date="2016-05" db="EMBL/GenBank/DDBJ databases">
        <title>Genomic and physiological characterization of Planctopirus sp. isolated from fresh water lake.</title>
        <authorList>
            <person name="Subhash Y."/>
            <person name="Ramana C."/>
        </authorList>
    </citation>
    <scope>NUCLEOTIDE SEQUENCE [LARGE SCALE GENOMIC DNA]</scope>
    <source>
        <strain evidence="15 16">JC280</strain>
    </source>
</reference>
<feature type="domain" description="Photolyase/cryptochrome alpha/beta" evidence="14">
    <location>
        <begin position="25"/>
        <end position="157"/>
    </location>
</feature>
<dbReference type="GO" id="GO:0003904">
    <property type="term" value="F:deoxyribodipyrimidine photo-lyase activity"/>
    <property type="evidence" value="ECO:0007669"/>
    <property type="project" value="UniProtKB-EC"/>
</dbReference>
<evidence type="ECO:0000256" key="12">
    <source>
        <dbReference type="ARBA" id="ARBA00031671"/>
    </source>
</evidence>
<dbReference type="InterPro" id="IPR014729">
    <property type="entry name" value="Rossmann-like_a/b/a_fold"/>
</dbReference>
<dbReference type="Gene3D" id="1.25.40.80">
    <property type="match status" value="1"/>
</dbReference>
<keyword evidence="6" id="KW-0285">Flavoprotein</keyword>
<dbReference type="EMBL" id="LYDR01000145">
    <property type="protein sequence ID" value="ODA29060.1"/>
    <property type="molecule type" value="Genomic_DNA"/>
</dbReference>